<dbReference type="EMBL" id="BAAANS010000039">
    <property type="protein sequence ID" value="GAA2110613.1"/>
    <property type="molecule type" value="Genomic_DNA"/>
</dbReference>
<dbReference type="Gene3D" id="3.40.630.30">
    <property type="match status" value="1"/>
</dbReference>
<dbReference type="InterPro" id="IPR016181">
    <property type="entry name" value="Acyl_CoA_acyltransferase"/>
</dbReference>
<dbReference type="Pfam" id="PF13673">
    <property type="entry name" value="Acetyltransf_10"/>
    <property type="match status" value="1"/>
</dbReference>
<dbReference type="PROSITE" id="PS51186">
    <property type="entry name" value="GNAT"/>
    <property type="match status" value="1"/>
</dbReference>
<dbReference type="SUPFAM" id="SSF55729">
    <property type="entry name" value="Acyl-CoA N-acyltransferases (Nat)"/>
    <property type="match status" value="1"/>
</dbReference>
<keyword evidence="3" id="KW-1185">Reference proteome</keyword>
<dbReference type="RefSeq" id="WP_051942585.1">
    <property type="nucleotide sequence ID" value="NZ_BAAANS010000039.1"/>
</dbReference>
<organism evidence="2 3">
    <name type="scientific">Kitasatospora saccharophila</name>
    <dbReference type="NCBI Taxonomy" id="407973"/>
    <lineage>
        <taxon>Bacteria</taxon>
        <taxon>Bacillati</taxon>
        <taxon>Actinomycetota</taxon>
        <taxon>Actinomycetes</taxon>
        <taxon>Kitasatosporales</taxon>
        <taxon>Streptomycetaceae</taxon>
        <taxon>Kitasatospora</taxon>
    </lineage>
</organism>
<dbReference type="CDD" id="cd04301">
    <property type="entry name" value="NAT_SF"/>
    <property type="match status" value="1"/>
</dbReference>
<evidence type="ECO:0000313" key="3">
    <source>
        <dbReference type="Proteomes" id="UP001500897"/>
    </source>
</evidence>
<reference evidence="2 3" key="1">
    <citation type="journal article" date="2019" name="Int. J. Syst. Evol. Microbiol.">
        <title>The Global Catalogue of Microorganisms (GCM) 10K type strain sequencing project: providing services to taxonomists for standard genome sequencing and annotation.</title>
        <authorList>
            <consortium name="The Broad Institute Genomics Platform"/>
            <consortium name="The Broad Institute Genome Sequencing Center for Infectious Disease"/>
            <person name="Wu L."/>
            <person name="Ma J."/>
        </authorList>
    </citation>
    <scope>NUCLEOTIDE SEQUENCE [LARGE SCALE GENOMIC DNA]</scope>
    <source>
        <strain evidence="2 3">JCM 14559</strain>
    </source>
</reference>
<name>A0ABN2XGQ8_9ACTN</name>
<accession>A0ABN2XGQ8</accession>
<evidence type="ECO:0000313" key="2">
    <source>
        <dbReference type="EMBL" id="GAA2110613.1"/>
    </source>
</evidence>
<evidence type="ECO:0000259" key="1">
    <source>
        <dbReference type="PROSITE" id="PS51186"/>
    </source>
</evidence>
<protein>
    <recommendedName>
        <fullName evidence="1">N-acetyltransferase domain-containing protein</fullName>
    </recommendedName>
</protein>
<comment type="caution">
    <text evidence="2">The sequence shown here is derived from an EMBL/GenBank/DDBJ whole genome shotgun (WGS) entry which is preliminary data.</text>
</comment>
<dbReference type="Proteomes" id="UP001500897">
    <property type="component" value="Unassembled WGS sequence"/>
</dbReference>
<proteinExistence type="predicted"/>
<sequence>MGIKIVPASGTQADMIEAAIALGNRYTKTLGLLTPPVYQNAADEGGLLIAVDGDEVIGYALCGLPKRSPHVRLTHLCVAEERRGEGVARLLVETIRTRYSQRLGIKVKCRRDYGLTEMWTSLGFVPRGEVRGRSKNGDDLDGWWHDHSHPDLFTDVESDALTIVVDHGVFADLRGLTPSPGALESEALEAGWLADLVELAFTPQLFRDVREIADAAERKHQRAALSGLRQITPASEPVAARSRELLEAARGVGVDLSEGSELERRVRYVAETSCAGLQVLVTRDPLLAGLADVAWDIAGVRVVHPSVVTLHVDELHQAQVYRPADLMGTEFRVGEVAPGTEGELVAFFDQSSSDNGSAFARRLRGLAEDAVVWRRELLRDGDGRPVALYVWAMDGRTLTVPLLRTATHRLEQTLARQLLFGLKRLGRERGARAVHISDAFISPVARAAAGSDGFFEHQGGQAALLVDVIGTADAVTQSAAEAARGLGCTATVLHTGLPAEVTGAVERAWWPAKVMDSLMPSFMAPIKPRWSTELFNVPAMLLPRSSELGISREHVYYRSPGHRNESVPGRLLWYVSEGLPGQDGQMVIGCSRLDEVVIDTADTLFARFEHLGVYGRAEVREIAHEGSGRAMALRFSDTEIFPKPVTLRQLKSFAGDLGLPLSLISLTKIDNRLFQAIYEEGHRRT</sequence>
<gene>
    <name evidence="2" type="ORF">GCM10009759_52080</name>
</gene>
<feature type="domain" description="N-acetyltransferase" evidence="1">
    <location>
        <begin position="3"/>
        <end position="150"/>
    </location>
</feature>
<dbReference type="InterPro" id="IPR000182">
    <property type="entry name" value="GNAT_dom"/>
</dbReference>